<proteinExistence type="predicted"/>
<evidence type="ECO:0000313" key="1">
    <source>
        <dbReference type="EMBL" id="KAH7047511.1"/>
    </source>
</evidence>
<sequence length="73" mass="7896">MRSAAGRLVGRSVVVAVRAVRRAYGQQLFWGGGGGWESAGAATRKCAQFEAEYIQRRRKGAGQVRRVRCAAEG</sequence>
<dbReference type="Proteomes" id="UP000774617">
    <property type="component" value="Unassembled WGS sequence"/>
</dbReference>
<reference evidence="1 2" key="1">
    <citation type="journal article" date="2021" name="Nat. Commun.">
        <title>Genetic determinants of endophytism in the Arabidopsis root mycobiome.</title>
        <authorList>
            <person name="Mesny F."/>
            <person name="Miyauchi S."/>
            <person name="Thiergart T."/>
            <person name="Pickel B."/>
            <person name="Atanasova L."/>
            <person name="Karlsson M."/>
            <person name="Huettel B."/>
            <person name="Barry K.W."/>
            <person name="Haridas S."/>
            <person name="Chen C."/>
            <person name="Bauer D."/>
            <person name="Andreopoulos W."/>
            <person name="Pangilinan J."/>
            <person name="LaButti K."/>
            <person name="Riley R."/>
            <person name="Lipzen A."/>
            <person name="Clum A."/>
            <person name="Drula E."/>
            <person name="Henrissat B."/>
            <person name="Kohler A."/>
            <person name="Grigoriev I.V."/>
            <person name="Martin F.M."/>
            <person name="Hacquard S."/>
        </authorList>
    </citation>
    <scope>NUCLEOTIDE SEQUENCE [LARGE SCALE GENOMIC DNA]</scope>
    <source>
        <strain evidence="1 2">MPI-SDFR-AT-0080</strain>
    </source>
</reference>
<name>A0ABQ8G7Z4_9PEZI</name>
<accession>A0ABQ8G7Z4</accession>
<evidence type="ECO:0000313" key="2">
    <source>
        <dbReference type="Proteomes" id="UP000774617"/>
    </source>
</evidence>
<protein>
    <submittedName>
        <fullName evidence="1">Uncharacterized protein</fullName>
    </submittedName>
</protein>
<organism evidence="1 2">
    <name type="scientific">Macrophomina phaseolina</name>
    <dbReference type="NCBI Taxonomy" id="35725"/>
    <lineage>
        <taxon>Eukaryota</taxon>
        <taxon>Fungi</taxon>
        <taxon>Dikarya</taxon>
        <taxon>Ascomycota</taxon>
        <taxon>Pezizomycotina</taxon>
        <taxon>Dothideomycetes</taxon>
        <taxon>Dothideomycetes incertae sedis</taxon>
        <taxon>Botryosphaeriales</taxon>
        <taxon>Botryosphaeriaceae</taxon>
        <taxon>Macrophomina</taxon>
    </lineage>
</organism>
<comment type="caution">
    <text evidence="1">The sequence shown here is derived from an EMBL/GenBank/DDBJ whole genome shotgun (WGS) entry which is preliminary data.</text>
</comment>
<dbReference type="EMBL" id="JAGTJR010000016">
    <property type="protein sequence ID" value="KAH7047511.1"/>
    <property type="molecule type" value="Genomic_DNA"/>
</dbReference>
<gene>
    <name evidence="1" type="ORF">B0J12DRAFT_667240</name>
</gene>
<keyword evidence="2" id="KW-1185">Reference proteome</keyword>